<evidence type="ECO:0000313" key="2">
    <source>
        <dbReference type="Proteomes" id="UP001634394"/>
    </source>
</evidence>
<dbReference type="Proteomes" id="UP001634394">
    <property type="component" value="Unassembled WGS sequence"/>
</dbReference>
<organism evidence="1 2">
    <name type="scientific">Sinanodonta woodiana</name>
    <name type="common">Chinese pond mussel</name>
    <name type="synonym">Anodonta woodiana</name>
    <dbReference type="NCBI Taxonomy" id="1069815"/>
    <lineage>
        <taxon>Eukaryota</taxon>
        <taxon>Metazoa</taxon>
        <taxon>Spiralia</taxon>
        <taxon>Lophotrochozoa</taxon>
        <taxon>Mollusca</taxon>
        <taxon>Bivalvia</taxon>
        <taxon>Autobranchia</taxon>
        <taxon>Heteroconchia</taxon>
        <taxon>Palaeoheterodonta</taxon>
        <taxon>Unionida</taxon>
        <taxon>Unionoidea</taxon>
        <taxon>Unionidae</taxon>
        <taxon>Unioninae</taxon>
        <taxon>Sinanodonta</taxon>
    </lineage>
</organism>
<accession>A0ABD3WWY3</accession>
<name>A0ABD3WWY3_SINWO</name>
<dbReference type="AlphaFoldDB" id="A0ABD3WWY3"/>
<gene>
    <name evidence="1" type="ORF">ACJMK2_030657</name>
</gene>
<dbReference type="EMBL" id="JBJQND010000004">
    <property type="protein sequence ID" value="KAL3878292.1"/>
    <property type="molecule type" value="Genomic_DNA"/>
</dbReference>
<sequence>MTSQLSLRRALVGRITMAAKEDGLSSYANGLPNEARYRYIQTLNSIKDYKGLSDLYKLKCGWMSDRSICPDLTFGDIYWYLISLQTKYVFESCSSFRACYCFRSVVAKLVHGQLKSYNVNQPSFNMRRVRFMFLKT</sequence>
<proteinExistence type="predicted"/>
<reference evidence="1 2" key="1">
    <citation type="submission" date="2024-11" db="EMBL/GenBank/DDBJ databases">
        <title>Chromosome-level genome assembly of the freshwater bivalve Anodonta woodiana.</title>
        <authorList>
            <person name="Chen X."/>
        </authorList>
    </citation>
    <scope>NUCLEOTIDE SEQUENCE [LARGE SCALE GENOMIC DNA]</scope>
    <source>
        <strain evidence="1">MN2024</strain>
        <tissue evidence="1">Gills</tissue>
    </source>
</reference>
<evidence type="ECO:0000313" key="1">
    <source>
        <dbReference type="EMBL" id="KAL3878292.1"/>
    </source>
</evidence>
<keyword evidence="2" id="KW-1185">Reference proteome</keyword>
<protein>
    <submittedName>
        <fullName evidence="1">Uncharacterized protein</fullName>
    </submittedName>
</protein>
<comment type="caution">
    <text evidence="1">The sequence shown here is derived from an EMBL/GenBank/DDBJ whole genome shotgun (WGS) entry which is preliminary data.</text>
</comment>